<dbReference type="InterPro" id="IPR006447">
    <property type="entry name" value="Myb_dom_plants"/>
</dbReference>
<evidence type="ECO:0000256" key="8">
    <source>
        <dbReference type="PROSITE-ProRule" id="PRU00169"/>
    </source>
</evidence>
<dbReference type="Pfam" id="PF00072">
    <property type="entry name" value="Response_reg"/>
    <property type="match status" value="1"/>
</dbReference>
<dbReference type="NCBIfam" id="TIGR01557">
    <property type="entry name" value="myb_SHAQKYF"/>
    <property type="match status" value="1"/>
</dbReference>
<feature type="domain" description="HTH myb-type" evidence="11">
    <location>
        <begin position="186"/>
        <end position="245"/>
    </location>
</feature>
<evidence type="ECO:0000256" key="1">
    <source>
        <dbReference type="ARBA" id="ARBA00004123"/>
    </source>
</evidence>
<dbReference type="PROSITE" id="PS51294">
    <property type="entry name" value="HTH_MYB"/>
    <property type="match status" value="1"/>
</dbReference>
<keyword evidence="13" id="KW-1185">Reference proteome</keyword>
<evidence type="ECO:0000256" key="4">
    <source>
        <dbReference type="ARBA" id="ARBA00023015"/>
    </source>
</evidence>
<dbReference type="InterPro" id="IPR011006">
    <property type="entry name" value="CheY-like_superfamily"/>
</dbReference>
<dbReference type="EMBL" id="JBEAFC010000014">
    <property type="protein sequence ID" value="KAL1531455.1"/>
    <property type="molecule type" value="Genomic_DNA"/>
</dbReference>
<feature type="compositionally biased region" description="Polar residues" evidence="9">
    <location>
        <begin position="265"/>
        <end position="279"/>
    </location>
</feature>
<feature type="region of interest" description="Disordered" evidence="9">
    <location>
        <begin position="255"/>
        <end position="279"/>
    </location>
</feature>
<feature type="domain" description="Response regulatory" evidence="10">
    <location>
        <begin position="20"/>
        <end position="135"/>
    </location>
</feature>
<dbReference type="PANTHER" id="PTHR43874">
    <property type="entry name" value="TWO-COMPONENT RESPONSE REGULATOR"/>
    <property type="match status" value="1"/>
</dbReference>
<evidence type="ECO:0000256" key="2">
    <source>
        <dbReference type="ARBA" id="ARBA00022553"/>
    </source>
</evidence>
<reference evidence="12 13" key="1">
    <citation type="submission" date="2024-06" db="EMBL/GenBank/DDBJ databases">
        <title>A chromosome level genome sequence of Diviner's sage (Salvia divinorum).</title>
        <authorList>
            <person name="Ford S.A."/>
            <person name="Ro D.-K."/>
            <person name="Ness R.W."/>
            <person name="Phillips M.A."/>
        </authorList>
    </citation>
    <scope>NUCLEOTIDE SEQUENCE [LARGE SCALE GENOMIC DNA]</scope>
    <source>
        <strain evidence="12">SAF-2024a</strain>
        <tissue evidence="12">Leaf</tissue>
    </source>
</reference>
<evidence type="ECO:0000313" key="12">
    <source>
        <dbReference type="EMBL" id="KAL1531455.1"/>
    </source>
</evidence>
<dbReference type="InterPro" id="IPR009057">
    <property type="entry name" value="Homeodomain-like_sf"/>
</dbReference>
<dbReference type="InterPro" id="IPR001789">
    <property type="entry name" value="Sig_transdc_resp-reg_receiver"/>
</dbReference>
<keyword evidence="6" id="KW-0804">Transcription</keyword>
<keyword evidence="7" id="KW-0539">Nucleus</keyword>
<comment type="subcellular location">
    <subcellularLocation>
        <location evidence="1">Nucleus</location>
    </subcellularLocation>
</comment>
<dbReference type="SUPFAM" id="SSF46689">
    <property type="entry name" value="Homeodomain-like"/>
    <property type="match status" value="1"/>
</dbReference>
<accession>A0ABD1FIW5</accession>
<dbReference type="InterPro" id="IPR045279">
    <property type="entry name" value="ARR-like"/>
</dbReference>
<feature type="modified residue" description="4-aspartylphosphate" evidence="8">
    <location>
        <position position="71"/>
    </location>
</feature>
<dbReference type="InterPro" id="IPR001005">
    <property type="entry name" value="SANT/Myb"/>
</dbReference>
<evidence type="ECO:0000256" key="9">
    <source>
        <dbReference type="SAM" id="MobiDB-lite"/>
    </source>
</evidence>
<keyword evidence="3" id="KW-0902">Two-component regulatory system</keyword>
<organism evidence="12 13">
    <name type="scientific">Salvia divinorum</name>
    <name type="common">Maria pastora</name>
    <name type="synonym">Diviner's sage</name>
    <dbReference type="NCBI Taxonomy" id="28513"/>
    <lineage>
        <taxon>Eukaryota</taxon>
        <taxon>Viridiplantae</taxon>
        <taxon>Streptophyta</taxon>
        <taxon>Embryophyta</taxon>
        <taxon>Tracheophyta</taxon>
        <taxon>Spermatophyta</taxon>
        <taxon>Magnoliopsida</taxon>
        <taxon>eudicotyledons</taxon>
        <taxon>Gunneridae</taxon>
        <taxon>Pentapetalae</taxon>
        <taxon>asterids</taxon>
        <taxon>lamiids</taxon>
        <taxon>Lamiales</taxon>
        <taxon>Lamiaceae</taxon>
        <taxon>Nepetoideae</taxon>
        <taxon>Mentheae</taxon>
        <taxon>Salviinae</taxon>
        <taxon>Salvia</taxon>
        <taxon>Salvia subgen. Calosphace</taxon>
    </lineage>
</organism>
<evidence type="ECO:0000256" key="6">
    <source>
        <dbReference type="ARBA" id="ARBA00023163"/>
    </source>
</evidence>
<evidence type="ECO:0000256" key="7">
    <source>
        <dbReference type="ARBA" id="ARBA00023242"/>
    </source>
</evidence>
<evidence type="ECO:0000313" key="13">
    <source>
        <dbReference type="Proteomes" id="UP001567538"/>
    </source>
</evidence>
<feature type="compositionally biased region" description="Basic and acidic residues" evidence="9">
    <location>
        <begin position="163"/>
        <end position="179"/>
    </location>
</feature>
<evidence type="ECO:0000259" key="11">
    <source>
        <dbReference type="PROSITE" id="PS51294"/>
    </source>
</evidence>
<sequence>MESGRTIPTANYSSVDDTISILVVDDDITCLAIVAAILKKLKYEVVTVKHPNDALCTLRIKGGAFDLVISDVHMPDMNGFELQRAITQEFNLPVVLMSADDKEGVALKGLESGAAFFIMKPITPDDLRDLWQFAAMKRKENANAFEERQKYIDSDESVNEDEDGKRKSPKKERCDDRNGENSQSCSQKKPKIVWTNSLHNRFLEAIRSIGLERAVPKKILEVMNVPGLTRENVASHLQKYRIFLRRVSDASYKIQYSSPSSSSSHKGLTSRNLKLNSESPRLSTLMPNALSKLTYQNPNSQLTITTQSTLLLNVGSWQNPTPNLVPCQDNDAAAQSYCGTPRATIHSHPSHITLEDPSNAFQNPTIHHLQSNSSAAVNDLDQLCDAIADYEIPLLPLVAQESDHIPVFDLSELDMLSPEQGSFGVNLQSQFTIQDKPQQNNGGESSNLYGKQLHWDSFANAPYSLDQPQTHNQIQSTQLSNSQEFTTSSQLNGTVLLPTNEEGFANSLDFGTYNQLSQMNDVSPAHEQNEDDFLESLLASFQEDHILKGSIM</sequence>
<evidence type="ECO:0000259" key="10">
    <source>
        <dbReference type="PROSITE" id="PS50110"/>
    </source>
</evidence>
<dbReference type="SUPFAM" id="SSF52172">
    <property type="entry name" value="CheY-like"/>
    <property type="match status" value="1"/>
</dbReference>
<dbReference type="Gene3D" id="1.10.10.60">
    <property type="entry name" value="Homeodomain-like"/>
    <property type="match status" value="1"/>
</dbReference>
<dbReference type="FunFam" id="1.10.10.60:FF:000007">
    <property type="entry name" value="Two-component response regulator"/>
    <property type="match status" value="1"/>
</dbReference>
<dbReference type="GO" id="GO:0005634">
    <property type="term" value="C:nucleus"/>
    <property type="evidence" value="ECO:0007669"/>
    <property type="project" value="UniProtKB-SubCell"/>
</dbReference>
<dbReference type="PROSITE" id="PS50110">
    <property type="entry name" value="RESPONSE_REGULATORY"/>
    <property type="match status" value="1"/>
</dbReference>
<evidence type="ECO:0000256" key="5">
    <source>
        <dbReference type="ARBA" id="ARBA00023159"/>
    </source>
</evidence>
<dbReference type="GO" id="GO:0000160">
    <property type="term" value="P:phosphorelay signal transduction system"/>
    <property type="evidence" value="ECO:0007669"/>
    <property type="project" value="UniProtKB-KW"/>
</dbReference>
<name>A0ABD1FIW5_SALDI</name>
<keyword evidence="5" id="KW-0010">Activator</keyword>
<keyword evidence="2 8" id="KW-0597">Phosphoprotein</keyword>
<gene>
    <name evidence="12" type="ORF">AAHA92_31589</name>
</gene>
<feature type="region of interest" description="Disordered" evidence="9">
    <location>
        <begin position="148"/>
        <end position="188"/>
    </location>
</feature>
<dbReference type="Proteomes" id="UP001567538">
    <property type="component" value="Unassembled WGS sequence"/>
</dbReference>
<comment type="caution">
    <text evidence="12">The sequence shown here is derived from an EMBL/GenBank/DDBJ whole genome shotgun (WGS) entry which is preliminary data.</text>
</comment>
<protein>
    <submittedName>
        <fullName evidence="12">Two-component response regulator ARR2-like</fullName>
    </submittedName>
</protein>
<dbReference type="Pfam" id="PF00249">
    <property type="entry name" value="Myb_DNA-binding"/>
    <property type="match status" value="1"/>
</dbReference>
<dbReference type="AlphaFoldDB" id="A0ABD1FIW5"/>
<dbReference type="PANTHER" id="PTHR43874:SF19">
    <property type="entry name" value="RESPONSE REGULATOR 23-RELATED"/>
    <property type="match status" value="1"/>
</dbReference>
<dbReference type="Gene3D" id="3.40.50.2300">
    <property type="match status" value="1"/>
</dbReference>
<evidence type="ECO:0000256" key="3">
    <source>
        <dbReference type="ARBA" id="ARBA00023012"/>
    </source>
</evidence>
<keyword evidence="4" id="KW-0805">Transcription regulation</keyword>
<dbReference type="SMART" id="SM00448">
    <property type="entry name" value="REC"/>
    <property type="match status" value="1"/>
</dbReference>
<dbReference type="CDD" id="cd17584">
    <property type="entry name" value="REC_typeB_ARR-like"/>
    <property type="match status" value="1"/>
</dbReference>
<proteinExistence type="predicted"/>
<dbReference type="InterPro" id="IPR017930">
    <property type="entry name" value="Myb_dom"/>
</dbReference>